<name>A0A3P7Q1X1_9FIRM</name>
<dbReference type="Pfam" id="PF10646">
    <property type="entry name" value="Germane"/>
    <property type="match status" value="2"/>
</dbReference>
<accession>A0A3P7Q1X1</accession>
<reference evidence="2 3" key="1">
    <citation type="submission" date="2018-09" db="EMBL/GenBank/DDBJ databases">
        <authorList>
            <person name="Postec A."/>
        </authorList>
    </citation>
    <scope>NUCLEOTIDE SEQUENCE [LARGE SCALE GENOMIC DNA]</scope>
    <source>
        <strain evidence="2">70B-A</strain>
    </source>
</reference>
<dbReference type="KEGG" id="cbar:PATL70BA_3399"/>
<evidence type="ECO:0000313" key="2">
    <source>
        <dbReference type="EMBL" id="VDN49331.1"/>
    </source>
</evidence>
<dbReference type="RefSeq" id="WP_125138311.1">
    <property type="nucleotide sequence ID" value="NZ_LR130778.1"/>
</dbReference>
<feature type="domain" description="GerMN" evidence="1">
    <location>
        <begin position="221"/>
        <end position="309"/>
    </location>
</feature>
<keyword evidence="3" id="KW-1185">Reference proteome</keyword>
<dbReference type="SMART" id="SM00909">
    <property type="entry name" value="Germane"/>
    <property type="match status" value="2"/>
</dbReference>
<protein>
    <recommendedName>
        <fullName evidence="1">GerMN domain-containing protein</fullName>
    </recommendedName>
</protein>
<dbReference type="AlphaFoldDB" id="A0A3P7Q1X1"/>
<dbReference type="InterPro" id="IPR019606">
    <property type="entry name" value="GerMN"/>
</dbReference>
<sequence length="333" mass="37581">MMSGIENEDIIQWTEGELMRRVLVAVILLVLIFTSCKPEIEEVTIESKDEVLLVYLVNGEKDELVAYEVEADSNSITNQIEQILDVLSTGAVSEKLLPTIPKELTMEQIEIQDGNIIIHMPDGIKNMEQIDFLLCRTSLIRSLTSIEAVASIEFYIDGLPLKDSNGKVYGPFYKSDVIVNMESENEVVKTIDLNLYFPDQKGEFLIPVTRAVGIKPNESIEERIIKELMIPPQGYNLTSLIPEETVVKSIYVDQGICYIDFNEAFRTEHIGGSTSEVMSIYAIVNSLTDLPNINKVQFLIEGKKSESFTGHMQFDILFEQSLDLVSKENKIKE</sequence>
<dbReference type="Proteomes" id="UP000279029">
    <property type="component" value="Chromosome"/>
</dbReference>
<evidence type="ECO:0000259" key="1">
    <source>
        <dbReference type="SMART" id="SM00909"/>
    </source>
</evidence>
<organism evidence="2 3">
    <name type="scientific">Petrocella atlantisensis</name>
    <dbReference type="NCBI Taxonomy" id="2173034"/>
    <lineage>
        <taxon>Bacteria</taxon>
        <taxon>Bacillati</taxon>
        <taxon>Bacillota</taxon>
        <taxon>Clostridia</taxon>
        <taxon>Lachnospirales</taxon>
        <taxon>Vallitaleaceae</taxon>
        <taxon>Petrocella</taxon>
    </lineage>
</organism>
<gene>
    <name evidence="2" type="ORF">PATL70BA_3399</name>
</gene>
<dbReference type="EMBL" id="LR130778">
    <property type="protein sequence ID" value="VDN49331.1"/>
    <property type="molecule type" value="Genomic_DNA"/>
</dbReference>
<feature type="domain" description="GerMN" evidence="1">
    <location>
        <begin position="80"/>
        <end position="165"/>
    </location>
</feature>
<evidence type="ECO:0000313" key="3">
    <source>
        <dbReference type="Proteomes" id="UP000279029"/>
    </source>
</evidence>
<proteinExistence type="predicted"/>
<dbReference type="OrthoDB" id="9809406at2"/>